<comment type="subcellular location">
    <subcellularLocation>
        <location evidence="1">Nucleus</location>
    </subcellularLocation>
</comment>
<evidence type="ECO:0000259" key="6">
    <source>
        <dbReference type="Pfam" id="PF03467"/>
    </source>
</evidence>
<dbReference type="CDD" id="cd12455">
    <property type="entry name" value="RRM_like_Smg4_UPF3"/>
    <property type="match status" value="1"/>
</dbReference>
<feature type="compositionally biased region" description="Basic and acidic residues" evidence="5">
    <location>
        <begin position="521"/>
        <end position="552"/>
    </location>
</feature>
<sequence>MTKVENGGKPDVKSGKSEKERSNKRAHKKEKQKPQTKIIIRHLPPTMTEEEFLKQIDPLPPHDFYYFAAPDWSLGYDATCRAYITMKNYDDVFLFRDRFDGYVFVDSKGAEYPAIVEFAPFQGLVKNKSRRVDSKVNTIEQESHYQQFLTKLEEDREAAKGGESKLEFTLDRKKEEKITSTPLLQYLANKKEKRREEAKRRQEEKRRQRDDDKEKRKQAQSQQQVTKIISSNEGGGGKGGNKLASGKENISGEKSNQQQPHEEGKSSRSQRRAERNQRRREEFERKRQERDQRDKGGDGKSNQNNNVESNLANDKKSREQPQHGNKSDDGKQAQRKEGGKRYSERRERDRNRNRKDKEKEKAKDSSVGDEVLKTESTASEAIRAAAAAAAAGGEAIVSESVMNFIRSVATAKEFVPKHKQQEMKDKQRKLSDEKDDEKEVETKPSMESLKKFDSNVEPDTRTPKQRAADEQRRIRNKDRPSIAIYQPKARLRISEERDPSTSQPLSSGKSDTRSNPTSDCESVKKEETRTKKVSRYSERRAERRNNKDKQKTSPDPIESDQKDEMEQPKSIAAENEVIETQDTAKCTEE</sequence>
<evidence type="ECO:0000256" key="1">
    <source>
        <dbReference type="ARBA" id="ARBA00004123"/>
    </source>
</evidence>
<feature type="region of interest" description="Disordered" evidence="5">
    <location>
        <begin position="1"/>
        <end position="36"/>
    </location>
</feature>
<dbReference type="GeneID" id="105225415"/>
<dbReference type="PANTHER" id="PTHR13112">
    <property type="entry name" value="UPF3 REGULATOR OF NONSENSE TRANSCRIPTS-LIKE PROTEIN"/>
    <property type="match status" value="1"/>
</dbReference>
<dbReference type="Pfam" id="PF03467">
    <property type="entry name" value="Smg4_UPF3"/>
    <property type="match status" value="1"/>
</dbReference>
<reference evidence="8 9" key="1">
    <citation type="submission" date="2025-05" db="UniProtKB">
        <authorList>
            <consortium name="RefSeq"/>
        </authorList>
    </citation>
    <scope>IDENTIFICATION</scope>
    <source>
        <tissue evidence="8 9">Adult</tissue>
    </source>
</reference>
<protein>
    <submittedName>
        <fullName evidence="8 9">Regulator of nonsense transcripts 3B</fullName>
    </submittedName>
</protein>
<feature type="compositionally biased region" description="Polar residues" evidence="5">
    <location>
        <begin position="221"/>
        <end position="232"/>
    </location>
</feature>
<proteinExistence type="inferred from homology"/>
<evidence type="ECO:0000256" key="4">
    <source>
        <dbReference type="ARBA" id="ARBA00023242"/>
    </source>
</evidence>
<feature type="compositionally biased region" description="Polar residues" evidence="5">
    <location>
        <begin position="578"/>
        <end position="589"/>
    </location>
</feature>
<dbReference type="RefSeq" id="XP_011202156.2">
    <property type="nucleotide sequence ID" value="XM_011203854.4"/>
</dbReference>
<dbReference type="SUPFAM" id="SSF54928">
    <property type="entry name" value="RNA-binding domain, RBD"/>
    <property type="match status" value="1"/>
</dbReference>
<feature type="compositionally biased region" description="Basic and acidic residues" evidence="5">
    <location>
        <begin position="415"/>
        <end position="432"/>
    </location>
</feature>
<feature type="compositionally biased region" description="Basic and acidic residues" evidence="5">
    <location>
        <begin position="194"/>
        <end position="217"/>
    </location>
</feature>
<name>A0A6I9VFN7_BACDO</name>
<accession>A0A6I9VFN7</accession>
<dbReference type="GO" id="GO:0005730">
    <property type="term" value="C:nucleolus"/>
    <property type="evidence" value="ECO:0007669"/>
    <property type="project" value="TreeGrafter"/>
</dbReference>
<feature type="compositionally biased region" description="Basic and acidic residues" evidence="5">
    <location>
        <begin position="313"/>
        <end position="373"/>
    </location>
</feature>
<dbReference type="KEGG" id="bdr:105225415"/>
<dbReference type="InParanoid" id="A0A6I9VFN7"/>
<dbReference type="GO" id="GO:0045727">
    <property type="term" value="P:positive regulation of translation"/>
    <property type="evidence" value="ECO:0007669"/>
    <property type="project" value="TreeGrafter"/>
</dbReference>
<dbReference type="InterPro" id="IPR012677">
    <property type="entry name" value="Nucleotide-bd_a/b_plait_sf"/>
</dbReference>
<dbReference type="GO" id="GO:0003729">
    <property type="term" value="F:mRNA binding"/>
    <property type="evidence" value="ECO:0007669"/>
    <property type="project" value="TreeGrafter"/>
</dbReference>
<dbReference type="FunCoup" id="A0A6I9VFN7">
    <property type="interactions" value="146"/>
</dbReference>
<feature type="compositionally biased region" description="Polar residues" evidence="5">
    <location>
        <begin position="300"/>
        <end position="312"/>
    </location>
</feature>
<feature type="compositionally biased region" description="Basic and acidic residues" evidence="5">
    <location>
        <begin position="440"/>
        <end position="480"/>
    </location>
</feature>
<feature type="domain" description="UPF3" evidence="6">
    <location>
        <begin position="34"/>
        <end position="192"/>
    </location>
</feature>
<dbReference type="InterPro" id="IPR035979">
    <property type="entry name" value="RBD_domain_sf"/>
</dbReference>
<evidence type="ECO:0000256" key="5">
    <source>
        <dbReference type="SAM" id="MobiDB-lite"/>
    </source>
</evidence>
<evidence type="ECO:0000256" key="2">
    <source>
        <dbReference type="ARBA" id="ARBA00005991"/>
    </source>
</evidence>
<feature type="compositionally biased region" description="Basic and acidic residues" evidence="5">
    <location>
        <begin position="1"/>
        <end position="23"/>
    </location>
</feature>
<dbReference type="AlphaFoldDB" id="A0A6I9VFN7"/>
<evidence type="ECO:0000256" key="3">
    <source>
        <dbReference type="ARBA" id="ARBA00023161"/>
    </source>
</evidence>
<evidence type="ECO:0000313" key="7">
    <source>
        <dbReference type="Proteomes" id="UP001652620"/>
    </source>
</evidence>
<dbReference type="InterPro" id="IPR039722">
    <property type="entry name" value="Upf3"/>
</dbReference>
<feature type="region of interest" description="Disordered" evidence="5">
    <location>
        <begin position="415"/>
        <end position="589"/>
    </location>
</feature>
<dbReference type="GO" id="GO:0000184">
    <property type="term" value="P:nuclear-transcribed mRNA catabolic process, nonsense-mediated decay"/>
    <property type="evidence" value="ECO:0007669"/>
    <property type="project" value="UniProtKB-KW"/>
</dbReference>
<feature type="compositionally biased region" description="Basic and acidic residues" evidence="5">
    <location>
        <begin position="260"/>
        <end position="298"/>
    </location>
</feature>
<feature type="compositionally biased region" description="Polar residues" evidence="5">
    <location>
        <begin position="500"/>
        <end position="520"/>
    </location>
</feature>
<dbReference type="InterPro" id="IPR005120">
    <property type="entry name" value="UPF3_dom"/>
</dbReference>
<keyword evidence="4" id="KW-0539">Nucleus</keyword>
<organism evidence="7 8">
    <name type="scientific">Bactrocera dorsalis</name>
    <name type="common">Oriental fruit fly</name>
    <name type="synonym">Dacus dorsalis</name>
    <dbReference type="NCBI Taxonomy" id="27457"/>
    <lineage>
        <taxon>Eukaryota</taxon>
        <taxon>Metazoa</taxon>
        <taxon>Ecdysozoa</taxon>
        <taxon>Arthropoda</taxon>
        <taxon>Hexapoda</taxon>
        <taxon>Insecta</taxon>
        <taxon>Pterygota</taxon>
        <taxon>Neoptera</taxon>
        <taxon>Endopterygota</taxon>
        <taxon>Diptera</taxon>
        <taxon>Brachycera</taxon>
        <taxon>Muscomorpha</taxon>
        <taxon>Tephritoidea</taxon>
        <taxon>Tephritidae</taxon>
        <taxon>Bactrocera</taxon>
        <taxon>Bactrocera</taxon>
    </lineage>
</organism>
<dbReference type="Proteomes" id="UP001652620">
    <property type="component" value="Chromosome 3"/>
</dbReference>
<evidence type="ECO:0000313" key="8">
    <source>
        <dbReference type="RefSeq" id="XP_011202156.2"/>
    </source>
</evidence>
<comment type="similarity">
    <text evidence="2">Belongs to the RENT3 family.</text>
</comment>
<dbReference type="PANTHER" id="PTHR13112:SF0">
    <property type="entry name" value="FI21285P1"/>
    <property type="match status" value="1"/>
</dbReference>
<feature type="region of interest" description="Disordered" evidence="5">
    <location>
        <begin position="181"/>
        <end position="373"/>
    </location>
</feature>
<dbReference type="GO" id="GO:0005737">
    <property type="term" value="C:cytoplasm"/>
    <property type="evidence" value="ECO:0007669"/>
    <property type="project" value="TreeGrafter"/>
</dbReference>
<dbReference type="OrthoDB" id="18087at2759"/>
<keyword evidence="7" id="KW-1185">Reference proteome</keyword>
<dbReference type="RefSeq" id="XP_049306819.1">
    <property type="nucleotide sequence ID" value="XM_049450862.1"/>
</dbReference>
<keyword evidence="3" id="KW-0866">Nonsense-mediated mRNA decay</keyword>
<dbReference type="Gene3D" id="3.30.70.330">
    <property type="match status" value="1"/>
</dbReference>
<evidence type="ECO:0000313" key="9">
    <source>
        <dbReference type="RefSeq" id="XP_049306819.1"/>
    </source>
</evidence>
<gene>
    <name evidence="8 9" type="primary">LOC105225415</name>
</gene>